<evidence type="ECO:0000256" key="11">
    <source>
        <dbReference type="SAM" id="MobiDB-lite"/>
    </source>
</evidence>
<evidence type="ECO:0000256" key="2">
    <source>
        <dbReference type="ARBA" id="ARBA00007494"/>
    </source>
</evidence>
<feature type="active site" description="Nucleophile" evidence="10">
    <location>
        <position position="309"/>
    </location>
</feature>
<dbReference type="GO" id="GO:0016428">
    <property type="term" value="F:tRNA (cytidine-5-)-methyltransferase activity"/>
    <property type="evidence" value="ECO:0007669"/>
    <property type="project" value="InterPro"/>
</dbReference>
<dbReference type="Pfam" id="PF25378">
    <property type="entry name" value="PUA_NSUN2"/>
    <property type="match status" value="1"/>
</dbReference>
<feature type="compositionally biased region" description="Low complexity" evidence="11">
    <location>
        <begin position="442"/>
        <end position="461"/>
    </location>
</feature>
<dbReference type="PANTHER" id="PTHR22808">
    <property type="entry name" value="NCL1 YEAST -RELATED NOL1/NOP2/FMU SUN DOMAIN-CONTAINING"/>
    <property type="match status" value="1"/>
</dbReference>
<dbReference type="PROSITE" id="PS51686">
    <property type="entry name" value="SAM_MT_RSMB_NOP"/>
    <property type="match status" value="1"/>
</dbReference>
<dbReference type="InterPro" id="IPR018314">
    <property type="entry name" value="RsmB/NOL1/NOP2-like_CS"/>
</dbReference>
<dbReference type="GO" id="GO:0005634">
    <property type="term" value="C:nucleus"/>
    <property type="evidence" value="ECO:0007669"/>
    <property type="project" value="UniProtKB-SubCell"/>
</dbReference>
<evidence type="ECO:0000256" key="5">
    <source>
        <dbReference type="ARBA" id="ARBA00022679"/>
    </source>
</evidence>
<evidence type="ECO:0000256" key="7">
    <source>
        <dbReference type="ARBA" id="ARBA00022694"/>
    </source>
</evidence>
<dbReference type="InterPro" id="IPR057285">
    <property type="entry name" value="Pre-PUA_NSUN2"/>
</dbReference>
<keyword evidence="9" id="KW-0539">Nucleus</keyword>
<evidence type="ECO:0000256" key="3">
    <source>
        <dbReference type="ARBA" id="ARBA00022555"/>
    </source>
</evidence>
<dbReference type="PRINTS" id="PR02011">
    <property type="entry name" value="RCMTNCL1"/>
</dbReference>
<keyword evidence="6 10" id="KW-0949">S-adenosyl-L-methionine</keyword>
<evidence type="ECO:0000256" key="8">
    <source>
        <dbReference type="ARBA" id="ARBA00022884"/>
    </source>
</evidence>
<dbReference type="GO" id="GO:0005737">
    <property type="term" value="C:cytoplasm"/>
    <property type="evidence" value="ECO:0007669"/>
    <property type="project" value="TreeGrafter"/>
</dbReference>
<dbReference type="InterPro" id="IPR057286">
    <property type="entry name" value="PUA_NSUN2"/>
</dbReference>
<feature type="compositionally biased region" description="Low complexity" evidence="11">
    <location>
        <begin position="726"/>
        <end position="739"/>
    </location>
</feature>
<comment type="similarity">
    <text evidence="2 10">Belongs to the class I-like SAM-binding methyltransferase superfamily. RsmB/NOP family.</text>
</comment>
<dbReference type="Gene3D" id="3.40.50.150">
    <property type="entry name" value="Vaccinia Virus protein VP39"/>
    <property type="match status" value="1"/>
</dbReference>
<evidence type="ECO:0000313" key="14">
    <source>
        <dbReference type="Proteomes" id="UP000279259"/>
    </source>
</evidence>
<dbReference type="GO" id="GO:0000049">
    <property type="term" value="F:tRNA binding"/>
    <property type="evidence" value="ECO:0007669"/>
    <property type="project" value="UniProtKB-KW"/>
</dbReference>
<name>A0A427XYD5_9TREE</name>
<feature type="binding site" evidence="10">
    <location>
        <position position="256"/>
    </location>
    <ligand>
        <name>S-adenosyl-L-methionine</name>
        <dbReference type="ChEBI" id="CHEBI:59789"/>
    </ligand>
</feature>
<feature type="domain" description="SAM-dependent MTase RsmB/NOP-type" evidence="12">
    <location>
        <begin position="60"/>
        <end position="433"/>
    </location>
</feature>
<feature type="binding site" evidence="10">
    <location>
        <position position="207"/>
    </location>
    <ligand>
        <name>S-adenosyl-L-methionine</name>
        <dbReference type="ChEBI" id="CHEBI:59789"/>
    </ligand>
</feature>
<sequence>MARGKGHRRGGRGGGGGRGGDKGDDRGKWETITPAMMINEGFEEFYKAQGLLSSEEWEAFMTHLRTELPTTFRVTGSRAHAITINNLIKDKYVPTMQNVEWEGKKYPPPQQIPWYPEGLAWQISAPRRVVRKTEPFKNFQRFLVGETEVGNLSRQEAVSMIPPLLLDVEPHHLCLDMCAAPGSKTAQIIEALNPHHTESSGLLIANDSDYKRTHMLVHQTGRMPSKGLVVTNFDASLFPNISLGDENLQFDRILADVPCSGDGTMRKNIEIWKKWSAGDGNGLHGLQLRILQRAMDMLKPGGRLVYSTCSFNPAENEAVISAGLNSRPGQFSIVDVSDHLPLLKRRKGITSWKVATQPEGSQGPLVYHESYAAYRERVESGEERERDKDPKRGLPETIWAPENVAELGLERCLRLFPHDQDTGGFFVCVLQKSSEAKSSAKLSVSKATDAEEAPAVPVTAAAEEEDSASTLKRAASPSAPDGPESKKARQTPASSKLAKRQKRDLNFKEDPFSFVDPTNEEIVSIQNWFKLKESFPREHLLVRNEYGDPLRTIYLANAVVKAIIENNDYSRLRIISAGVKAFVRQDSQNRTEIGCKWRIPGEGVAEVLPHVGEGVVKVATIEDLRVLVEHAYPSIELFRKELRDWLVATPLGNILMRFEAGEGAGGNLPLPLVLPTWKANTSMSLLVDKREKSMLSLRTFGEDICKPAPQRPKPTAGDDVKPESNAEAGAEAGAGTEVGVEVDDGVVARGEEEGVIFGGEEAGAEGEGEGEEAAMNA</sequence>
<dbReference type="InterPro" id="IPR029063">
    <property type="entry name" value="SAM-dependent_MTases_sf"/>
</dbReference>
<accession>A0A427XYD5</accession>
<evidence type="ECO:0000259" key="12">
    <source>
        <dbReference type="PROSITE" id="PS51686"/>
    </source>
</evidence>
<feature type="compositionally biased region" description="Basic and acidic residues" evidence="11">
    <location>
        <begin position="19"/>
        <end position="28"/>
    </location>
</feature>
<dbReference type="Pfam" id="PF25376">
    <property type="entry name" value="Pre-PUA_NSUN2"/>
    <property type="match status" value="1"/>
</dbReference>
<comment type="caution">
    <text evidence="13">The sequence shown here is derived from an EMBL/GenBank/DDBJ whole genome shotgun (WGS) entry which is preliminary data.</text>
</comment>
<dbReference type="InterPro" id="IPR023267">
    <property type="entry name" value="RCMT"/>
</dbReference>
<dbReference type="InterPro" id="IPR023270">
    <property type="entry name" value="RCMT_NCL1"/>
</dbReference>
<dbReference type="SUPFAM" id="SSF53335">
    <property type="entry name" value="S-adenosyl-L-methionine-dependent methyltransferases"/>
    <property type="match status" value="1"/>
</dbReference>
<dbReference type="PANTHER" id="PTHR22808:SF1">
    <property type="entry name" value="RNA CYTOSINE-C(5)-METHYLTRANSFERASE NSUN2-RELATED"/>
    <property type="match status" value="1"/>
</dbReference>
<keyword evidence="3" id="KW-0820">tRNA-binding</keyword>
<feature type="compositionally biased region" description="Basic and acidic residues" evidence="11">
    <location>
        <begin position="377"/>
        <end position="394"/>
    </location>
</feature>
<keyword evidence="14" id="KW-1185">Reference proteome</keyword>
<feature type="compositionally biased region" description="Basic residues" evidence="11">
    <location>
        <begin position="1"/>
        <end position="11"/>
    </location>
</feature>
<dbReference type="PROSITE" id="PS01153">
    <property type="entry name" value="NOL1_NOP2_SUN"/>
    <property type="match status" value="1"/>
</dbReference>
<evidence type="ECO:0000256" key="4">
    <source>
        <dbReference type="ARBA" id="ARBA00022603"/>
    </source>
</evidence>
<organism evidence="13 14">
    <name type="scientific">Saitozyma podzolica</name>
    <dbReference type="NCBI Taxonomy" id="1890683"/>
    <lineage>
        <taxon>Eukaryota</taxon>
        <taxon>Fungi</taxon>
        <taxon>Dikarya</taxon>
        <taxon>Basidiomycota</taxon>
        <taxon>Agaricomycotina</taxon>
        <taxon>Tremellomycetes</taxon>
        <taxon>Tremellales</taxon>
        <taxon>Trimorphomycetaceae</taxon>
        <taxon>Saitozyma</taxon>
    </lineage>
</organism>
<comment type="subcellular location">
    <subcellularLocation>
        <location evidence="1">Nucleus</location>
    </subcellularLocation>
</comment>
<keyword evidence="5 10" id="KW-0808">Transferase</keyword>
<feature type="binding site" evidence="10">
    <location>
        <position position="234"/>
    </location>
    <ligand>
        <name>S-adenosyl-L-methionine</name>
        <dbReference type="ChEBI" id="CHEBI:59789"/>
    </ligand>
</feature>
<dbReference type="PRINTS" id="PR02008">
    <property type="entry name" value="RCMTFAMILY"/>
</dbReference>
<keyword evidence="8 10" id="KW-0694">RNA-binding</keyword>
<gene>
    <name evidence="13" type="ORF">EHS25_005422</name>
</gene>
<dbReference type="STRING" id="1890683.A0A427XYD5"/>
<keyword evidence="7" id="KW-0819">tRNA processing</keyword>
<dbReference type="EMBL" id="RSCD01000023">
    <property type="protein sequence ID" value="RSH83807.1"/>
    <property type="molecule type" value="Genomic_DNA"/>
</dbReference>
<evidence type="ECO:0000256" key="6">
    <source>
        <dbReference type="ARBA" id="ARBA00022691"/>
    </source>
</evidence>
<dbReference type="OrthoDB" id="6093671at2759"/>
<reference evidence="13 14" key="1">
    <citation type="submission" date="2018-11" db="EMBL/GenBank/DDBJ databases">
        <title>Genome sequence of Saitozyma podzolica DSM 27192.</title>
        <authorList>
            <person name="Aliyu H."/>
            <person name="Gorte O."/>
            <person name="Ochsenreither K."/>
        </authorList>
    </citation>
    <scope>NUCLEOTIDE SEQUENCE [LARGE SCALE GENOMIC DNA]</scope>
    <source>
        <strain evidence="13 14">DSM 27192</strain>
    </source>
</reference>
<feature type="region of interest" description="Disordered" evidence="11">
    <location>
        <begin position="1"/>
        <end position="28"/>
    </location>
</feature>
<dbReference type="InterPro" id="IPR049560">
    <property type="entry name" value="MeTrfase_RsmB-F_NOP2_cat"/>
</dbReference>
<dbReference type="AlphaFoldDB" id="A0A427XYD5"/>
<evidence type="ECO:0000256" key="1">
    <source>
        <dbReference type="ARBA" id="ARBA00004123"/>
    </source>
</evidence>
<evidence type="ECO:0000256" key="9">
    <source>
        <dbReference type="ARBA" id="ARBA00023242"/>
    </source>
</evidence>
<feature type="region of interest" description="Disordered" evidence="11">
    <location>
        <begin position="377"/>
        <end position="397"/>
    </location>
</feature>
<keyword evidence="4 10" id="KW-0489">Methyltransferase</keyword>
<dbReference type="Proteomes" id="UP000279259">
    <property type="component" value="Unassembled WGS sequence"/>
</dbReference>
<proteinExistence type="inferred from homology"/>
<evidence type="ECO:0000313" key="13">
    <source>
        <dbReference type="EMBL" id="RSH83807.1"/>
    </source>
</evidence>
<feature type="binding site" evidence="10">
    <location>
        <begin position="178"/>
        <end position="184"/>
    </location>
    <ligand>
        <name>S-adenosyl-L-methionine</name>
        <dbReference type="ChEBI" id="CHEBI:59789"/>
    </ligand>
</feature>
<dbReference type="Pfam" id="PF01189">
    <property type="entry name" value="Methyltr_RsmB-F"/>
    <property type="match status" value="1"/>
</dbReference>
<feature type="compositionally biased region" description="Acidic residues" evidence="11">
    <location>
        <begin position="762"/>
        <end position="777"/>
    </location>
</feature>
<evidence type="ECO:0000256" key="10">
    <source>
        <dbReference type="PROSITE-ProRule" id="PRU01023"/>
    </source>
</evidence>
<dbReference type="GO" id="GO:0030488">
    <property type="term" value="P:tRNA methylation"/>
    <property type="evidence" value="ECO:0007669"/>
    <property type="project" value="TreeGrafter"/>
</dbReference>
<feature type="region of interest" description="Disordered" evidence="11">
    <location>
        <begin position="704"/>
        <end position="740"/>
    </location>
</feature>
<feature type="region of interest" description="Disordered" evidence="11">
    <location>
        <begin position="752"/>
        <end position="777"/>
    </location>
</feature>
<protein>
    <recommendedName>
        <fullName evidence="12">SAM-dependent MTase RsmB/NOP-type domain-containing protein</fullName>
    </recommendedName>
</protein>
<feature type="region of interest" description="Disordered" evidence="11">
    <location>
        <begin position="442"/>
        <end position="501"/>
    </location>
</feature>
<dbReference type="InterPro" id="IPR001678">
    <property type="entry name" value="MeTrfase_RsmB-F_NOP2_dom"/>
</dbReference>